<proteinExistence type="predicted"/>
<dbReference type="KEGG" id="orn:DV701_14455"/>
<name>A0A345NQ50_9MICO</name>
<dbReference type="EMBL" id="CP031229">
    <property type="protein sequence ID" value="AXH97158.1"/>
    <property type="molecule type" value="Genomic_DNA"/>
</dbReference>
<keyword evidence="3" id="KW-1185">Reference proteome</keyword>
<keyword evidence="1" id="KW-0175">Coiled coil</keyword>
<dbReference type="AlphaFoldDB" id="A0A345NQ50"/>
<dbReference type="Proteomes" id="UP000253790">
    <property type="component" value="Chromosome"/>
</dbReference>
<organism evidence="2 3">
    <name type="scientific">Ornithinimicrobium avium</name>
    <dbReference type="NCBI Taxonomy" id="2283195"/>
    <lineage>
        <taxon>Bacteria</taxon>
        <taxon>Bacillati</taxon>
        <taxon>Actinomycetota</taxon>
        <taxon>Actinomycetes</taxon>
        <taxon>Micrococcales</taxon>
        <taxon>Ornithinimicrobiaceae</taxon>
        <taxon>Ornithinimicrobium</taxon>
    </lineage>
</organism>
<evidence type="ECO:0000256" key="1">
    <source>
        <dbReference type="SAM" id="Coils"/>
    </source>
</evidence>
<gene>
    <name evidence="2" type="ORF">DV701_14455</name>
</gene>
<feature type="coiled-coil region" evidence="1">
    <location>
        <begin position="53"/>
        <end position="80"/>
    </location>
</feature>
<protein>
    <submittedName>
        <fullName evidence="2">Uncharacterized protein</fullName>
    </submittedName>
</protein>
<evidence type="ECO:0000313" key="2">
    <source>
        <dbReference type="EMBL" id="AXH97158.1"/>
    </source>
</evidence>
<accession>A0A345NQ50</accession>
<reference evidence="2 3" key="1">
    <citation type="submission" date="2018-07" db="EMBL/GenBank/DDBJ databases">
        <title>Complete genome sequencing of Ornithinimicrobium sp. AMA3305.</title>
        <authorList>
            <person name="Bae J.-W."/>
        </authorList>
    </citation>
    <scope>NUCLEOTIDE SEQUENCE [LARGE SCALE GENOMIC DNA]</scope>
    <source>
        <strain evidence="2 3">AMA3305</strain>
    </source>
</reference>
<evidence type="ECO:0000313" key="3">
    <source>
        <dbReference type="Proteomes" id="UP000253790"/>
    </source>
</evidence>
<sequence>MSVVLGGGLIASVLTWWTTRHKPKTDTAQVVISGYDGLVDDIQAERDTMRARLTAQDARIDTLTARVEDAEREAREARTMTSYAVAENARLVDYIRDTAEAVVAGTVPPWLPPSAYGLHTRLTIDDLPVVPDHDTGVPGVDLNPPMEDPDA</sequence>